<proteinExistence type="predicted"/>
<organism evidence="1">
    <name type="scientific">uncultured Anaerotruncus sp</name>
    <dbReference type="NCBI Taxonomy" id="905011"/>
    <lineage>
        <taxon>Bacteria</taxon>
        <taxon>Bacillati</taxon>
        <taxon>Bacillota</taxon>
        <taxon>Clostridia</taxon>
        <taxon>Eubacteriales</taxon>
        <taxon>Oscillospiraceae</taxon>
        <taxon>Anaerotruncus</taxon>
        <taxon>environmental samples</taxon>
    </lineage>
</organism>
<dbReference type="EMBL" id="FMHG01000001">
    <property type="protein sequence ID" value="SCJ34876.1"/>
    <property type="molecule type" value="Genomic_DNA"/>
</dbReference>
<dbReference type="AlphaFoldDB" id="A0A1C6FPH1"/>
<name>A0A1C6FPH1_9FIRM</name>
<protein>
    <submittedName>
        <fullName evidence="1">Uncharacterized protein</fullName>
    </submittedName>
</protein>
<gene>
    <name evidence="1" type="ORF">SAMEA3545359_00058</name>
</gene>
<accession>A0A1C6FPH1</accession>
<evidence type="ECO:0000313" key="1">
    <source>
        <dbReference type="EMBL" id="SCJ34876.1"/>
    </source>
</evidence>
<sequence>MNNDLTYRKDFRLLELGASQNAPMPDGDLEDQMCFLALRSLYTDLRAGHVLRDRASKERKMLQNSYRLARCRHMQQIASYKQYQFNILAAGDDLSKILKGVRCGVSYKELFTTATHSLGKLLGEDVTYQAVLAEIRGREANEET</sequence>
<reference evidence="1" key="1">
    <citation type="submission" date="2015-09" db="EMBL/GenBank/DDBJ databases">
        <authorList>
            <consortium name="Pathogen Informatics"/>
        </authorList>
    </citation>
    <scope>NUCLEOTIDE SEQUENCE</scope>
    <source>
        <strain evidence="1">2789STDY5834896</strain>
    </source>
</reference>